<dbReference type="SMART" id="SM00479">
    <property type="entry name" value="EXOIII"/>
    <property type="match status" value="1"/>
</dbReference>
<comment type="similarity">
    <text evidence="2">Belongs to the REXO1/REXO3 family.</text>
</comment>
<dbReference type="AlphaFoldDB" id="A0AAD5LBN9"/>
<dbReference type="EMBL" id="JAKCXM010000548">
    <property type="protein sequence ID" value="KAJ0392965.1"/>
    <property type="molecule type" value="Genomic_DNA"/>
</dbReference>
<dbReference type="GO" id="GO:0004527">
    <property type="term" value="F:exonuclease activity"/>
    <property type="evidence" value="ECO:0007669"/>
    <property type="project" value="UniProtKB-KW"/>
</dbReference>
<dbReference type="GO" id="GO:0003676">
    <property type="term" value="F:nucleic acid binding"/>
    <property type="evidence" value="ECO:0007669"/>
    <property type="project" value="InterPro"/>
</dbReference>
<keyword evidence="6" id="KW-0539">Nucleus</keyword>
<dbReference type="Pfam" id="PF00929">
    <property type="entry name" value="RNase_T"/>
    <property type="match status" value="1"/>
</dbReference>
<feature type="compositionally biased region" description="Low complexity" evidence="7">
    <location>
        <begin position="95"/>
        <end position="108"/>
    </location>
</feature>
<evidence type="ECO:0000313" key="10">
    <source>
        <dbReference type="Proteomes" id="UP001209570"/>
    </source>
</evidence>
<feature type="compositionally biased region" description="Basic and acidic residues" evidence="7">
    <location>
        <begin position="352"/>
        <end position="376"/>
    </location>
</feature>
<evidence type="ECO:0000256" key="3">
    <source>
        <dbReference type="ARBA" id="ARBA00022722"/>
    </source>
</evidence>
<accession>A0AAD5LBN9</accession>
<feature type="region of interest" description="Disordered" evidence="7">
    <location>
        <begin position="352"/>
        <end position="379"/>
    </location>
</feature>
<keyword evidence="4" id="KW-0378">Hydrolase</keyword>
<dbReference type="Gene3D" id="3.30.420.10">
    <property type="entry name" value="Ribonuclease H-like superfamily/Ribonuclease H"/>
    <property type="match status" value="1"/>
</dbReference>
<evidence type="ECO:0000259" key="8">
    <source>
        <dbReference type="SMART" id="SM00479"/>
    </source>
</evidence>
<dbReference type="PANTHER" id="PTHR12801:SF115">
    <property type="entry name" value="FI18136P1-RELATED"/>
    <property type="match status" value="1"/>
</dbReference>
<reference evidence="9" key="1">
    <citation type="submission" date="2021-12" db="EMBL/GenBank/DDBJ databases">
        <title>Prjna785345.</title>
        <authorList>
            <person name="Rujirawat T."/>
            <person name="Krajaejun T."/>
        </authorList>
    </citation>
    <scope>NUCLEOTIDE SEQUENCE</scope>
    <source>
        <strain evidence="9">Pi057C3</strain>
    </source>
</reference>
<feature type="region of interest" description="Disordered" evidence="7">
    <location>
        <begin position="1"/>
        <end position="111"/>
    </location>
</feature>
<feature type="compositionally biased region" description="Basic and acidic residues" evidence="7">
    <location>
        <begin position="404"/>
        <end position="426"/>
    </location>
</feature>
<proteinExistence type="inferred from homology"/>
<dbReference type="FunFam" id="3.30.420.10:FF:000031">
    <property type="entry name" value="RNA exonuclease 1"/>
    <property type="match status" value="1"/>
</dbReference>
<dbReference type="GO" id="GO:0005634">
    <property type="term" value="C:nucleus"/>
    <property type="evidence" value="ECO:0007669"/>
    <property type="project" value="UniProtKB-SubCell"/>
</dbReference>
<feature type="compositionally biased region" description="Acidic residues" evidence="7">
    <location>
        <begin position="1"/>
        <end position="18"/>
    </location>
</feature>
<dbReference type="GO" id="GO:0010629">
    <property type="term" value="P:negative regulation of gene expression"/>
    <property type="evidence" value="ECO:0007669"/>
    <property type="project" value="UniProtKB-ARBA"/>
</dbReference>
<evidence type="ECO:0000256" key="5">
    <source>
        <dbReference type="ARBA" id="ARBA00022839"/>
    </source>
</evidence>
<name>A0AAD5LBN9_PYTIN</name>
<dbReference type="InterPro" id="IPR036397">
    <property type="entry name" value="RNaseH_sf"/>
</dbReference>
<sequence length="738" mass="82533">MSDDHEEGEISEEGEEVEVLPPPTTTQYPPRAPPPVYGTPIPVPERLHPQQHQQYYNGGRPGYPRQPTPPPQPHHYARKRPYGEMDRTSTPPQPRGSRPSSASSSSGGRDMEERYNEDFITRFPREVLDSNVIPDFATWMKAATGRFRRRPDVENLQALLLAGVEGGNSTDTTRYIQFPRSRPERVWVVLLGGVHPAVLQRYRPELSFFDSCTSLPLLISTPGQTKRVDMPLPQLLYRFPKAPVNTKDIPIDELFFGHELTFLMCHSFGYNDELILQPSGHFSRKNQPRGGTWELDGDLLHLKWRQTHNTGDANVDASVTPLDNDNEDDFELDVLVSEDATMHYFSTDPMTDKTYARETPEHLGTKRQRSGKDNRPRSIRLSLIKATIADVPRTPDGSLIRSKSKVEPVQEGNGRVEDSDVGSSKELHGFPVDVEVEQAALMAETKHASRDVFVETRARSTCDSSTAESLRVLALDCEMCETDLGMELTRVTVVNVQGGVVYDQLVKPQNSIINYHTEFSGITPASLEATRHILADVQRELLERFLFKDTVLVGHSLTSDLRALRIVHLNIADTSILYPHQRGFPFKVSLKYLTKMFLGKSIQTNAQDGHDSAEDARAAMELLLLKIRRGPSFGIPESPFVSGSFDTLVDKLALKGKRISLVKMDDALAMSPSDVTDLSSELNGDGDLSVLRYLRGLRIRSRWNEGPSKGEDFAEQVNAAVIDAFNGALDSCAFFSLK</sequence>
<evidence type="ECO:0000256" key="2">
    <source>
        <dbReference type="ARBA" id="ARBA00006357"/>
    </source>
</evidence>
<comment type="subcellular location">
    <subcellularLocation>
        <location evidence="1">Nucleus</location>
    </subcellularLocation>
</comment>
<evidence type="ECO:0000313" key="9">
    <source>
        <dbReference type="EMBL" id="KAJ0392965.1"/>
    </source>
</evidence>
<dbReference type="Proteomes" id="UP001209570">
    <property type="component" value="Unassembled WGS sequence"/>
</dbReference>
<keyword evidence="3" id="KW-0540">Nuclease</keyword>
<feature type="region of interest" description="Disordered" evidence="7">
    <location>
        <begin position="394"/>
        <end position="426"/>
    </location>
</feature>
<evidence type="ECO:0000256" key="4">
    <source>
        <dbReference type="ARBA" id="ARBA00022801"/>
    </source>
</evidence>
<organism evidence="9 10">
    <name type="scientific">Pythium insidiosum</name>
    <name type="common">Pythiosis disease agent</name>
    <dbReference type="NCBI Taxonomy" id="114742"/>
    <lineage>
        <taxon>Eukaryota</taxon>
        <taxon>Sar</taxon>
        <taxon>Stramenopiles</taxon>
        <taxon>Oomycota</taxon>
        <taxon>Peronosporomycetes</taxon>
        <taxon>Pythiales</taxon>
        <taxon>Pythiaceae</taxon>
        <taxon>Pythium</taxon>
    </lineage>
</organism>
<protein>
    <recommendedName>
        <fullName evidence="8">Exonuclease domain-containing protein</fullName>
    </recommendedName>
</protein>
<gene>
    <name evidence="9" type="ORF">P43SY_001024</name>
</gene>
<evidence type="ECO:0000256" key="1">
    <source>
        <dbReference type="ARBA" id="ARBA00004123"/>
    </source>
</evidence>
<dbReference type="InterPro" id="IPR013520">
    <property type="entry name" value="Ribonucl_H"/>
</dbReference>
<dbReference type="SUPFAM" id="SSF53098">
    <property type="entry name" value="Ribonuclease H-like"/>
    <property type="match status" value="1"/>
</dbReference>
<keyword evidence="10" id="KW-1185">Reference proteome</keyword>
<feature type="compositionally biased region" description="Pro residues" evidence="7">
    <location>
        <begin position="64"/>
        <end position="73"/>
    </location>
</feature>
<feature type="compositionally biased region" description="Pro residues" evidence="7">
    <location>
        <begin position="20"/>
        <end position="43"/>
    </location>
</feature>
<feature type="domain" description="Exonuclease" evidence="8">
    <location>
        <begin position="471"/>
        <end position="632"/>
    </location>
</feature>
<comment type="caution">
    <text evidence="9">The sequence shown here is derived from an EMBL/GenBank/DDBJ whole genome shotgun (WGS) entry which is preliminary data.</text>
</comment>
<evidence type="ECO:0000256" key="6">
    <source>
        <dbReference type="ARBA" id="ARBA00023242"/>
    </source>
</evidence>
<dbReference type="InterPro" id="IPR047021">
    <property type="entry name" value="REXO1/3/4-like"/>
</dbReference>
<evidence type="ECO:0000256" key="7">
    <source>
        <dbReference type="SAM" id="MobiDB-lite"/>
    </source>
</evidence>
<dbReference type="InterPro" id="IPR034922">
    <property type="entry name" value="REX1-like_exo"/>
</dbReference>
<dbReference type="PANTHER" id="PTHR12801">
    <property type="entry name" value="RNA EXONUCLEASE REXO1 / RECO3 FAMILY MEMBER-RELATED"/>
    <property type="match status" value="1"/>
</dbReference>
<keyword evidence="5" id="KW-0269">Exonuclease</keyword>
<dbReference type="CDD" id="cd06145">
    <property type="entry name" value="REX1_like"/>
    <property type="match status" value="1"/>
</dbReference>
<dbReference type="InterPro" id="IPR012337">
    <property type="entry name" value="RNaseH-like_sf"/>
</dbReference>